<sequence length="335" mass="36903">MYNSTENTKADGFLNDGSLRILGVLFKLVLNPALAAAGICSNCINVLVFLRIGLSDGVTQNFFILSLSDGLCCVIASVNSIAYILQQTVPPTTGLGAVELLIQRVYWACFFAVTFPMNISIVTTVVIAVVRCCCVAMPFRVKYLLTASRQLVAILVSSGAVVGVLLYVFTPMRTVYLRNPETNRLYAVLVGYRWATYTAFTSVTLYSSFTIVIGCVVILSASLKKSFKFRESSSGSSVGSESDKGRDMRVVKTVVFVSVAFICCFLPHLTFTLLKVFMAEFSPQGRFKNENQLFLMMNEACLLISANMNIFIYLLCNTRYRTAFRAVVGKTHTES</sequence>
<evidence type="ECO:0000256" key="4">
    <source>
        <dbReference type="ARBA" id="ARBA00023040"/>
    </source>
</evidence>
<feature type="domain" description="G-protein coupled receptors family 1 profile" evidence="9">
    <location>
        <begin position="120"/>
        <end position="313"/>
    </location>
</feature>
<comment type="caution">
    <text evidence="10">The sequence shown here is derived from an EMBL/GenBank/DDBJ whole genome shotgun (WGS) entry which is preliminary data.</text>
</comment>
<dbReference type="EMBL" id="BMAT01004082">
    <property type="protein sequence ID" value="GFR67988.1"/>
    <property type="molecule type" value="Genomic_DNA"/>
</dbReference>
<evidence type="ECO:0000313" key="11">
    <source>
        <dbReference type="Proteomes" id="UP000762676"/>
    </source>
</evidence>
<comment type="subcellular location">
    <subcellularLocation>
        <location evidence="1">Membrane</location>
        <topology evidence="1">Multi-pass membrane protein</topology>
    </subcellularLocation>
</comment>
<dbReference type="GO" id="GO:0005886">
    <property type="term" value="C:plasma membrane"/>
    <property type="evidence" value="ECO:0007669"/>
    <property type="project" value="TreeGrafter"/>
</dbReference>
<feature type="transmembrane region" description="Helical" evidence="8">
    <location>
        <begin position="62"/>
        <end position="85"/>
    </location>
</feature>
<gene>
    <name evidence="10" type="ORF">ElyMa_002012900</name>
</gene>
<evidence type="ECO:0000256" key="6">
    <source>
        <dbReference type="ARBA" id="ARBA00023170"/>
    </source>
</evidence>
<keyword evidence="3 8" id="KW-1133">Transmembrane helix</keyword>
<evidence type="ECO:0000256" key="7">
    <source>
        <dbReference type="ARBA" id="ARBA00023224"/>
    </source>
</evidence>
<dbReference type="GO" id="GO:0004930">
    <property type="term" value="F:G protein-coupled receptor activity"/>
    <property type="evidence" value="ECO:0007669"/>
    <property type="project" value="UniProtKB-KW"/>
</dbReference>
<evidence type="ECO:0000259" key="9">
    <source>
        <dbReference type="PROSITE" id="PS50262"/>
    </source>
</evidence>
<feature type="transmembrane region" description="Helical" evidence="8">
    <location>
        <begin position="28"/>
        <end position="50"/>
    </location>
</feature>
<evidence type="ECO:0000256" key="1">
    <source>
        <dbReference type="ARBA" id="ARBA00004141"/>
    </source>
</evidence>
<keyword evidence="5 8" id="KW-0472">Membrane</keyword>
<evidence type="ECO:0000256" key="2">
    <source>
        <dbReference type="ARBA" id="ARBA00022692"/>
    </source>
</evidence>
<evidence type="ECO:0000256" key="8">
    <source>
        <dbReference type="SAM" id="Phobius"/>
    </source>
</evidence>
<proteinExistence type="predicted"/>
<evidence type="ECO:0000313" key="10">
    <source>
        <dbReference type="EMBL" id="GFR67988.1"/>
    </source>
</evidence>
<dbReference type="Gene3D" id="1.20.1070.10">
    <property type="entry name" value="Rhodopsin 7-helix transmembrane proteins"/>
    <property type="match status" value="1"/>
</dbReference>
<dbReference type="Proteomes" id="UP000762676">
    <property type="component" value="Unassembled WGS sequence"/>
</dbReference>
<keyword evidence="4" id="KW-0297">G-protein coupled receptor</keyword>
<organism evidence="10 11">
    <name type="scientific">Elysia marginata</name>
    <dbReference type="NCBI Taxonomy" id="1093978"/>
    <lineage>
        <taxon>Eukaryota</taxon>
        <taxon>Metazoa</taxon>
        <taxon>Spiralia</taxon>
        <taxon>Lophotrochozoa</taxon>
        <taxon>Mollusca</taxon>
        <taxon>Gastropoda</taxon>
        <taxon>Heterobranchia</taxon>
        <taxon>Euthyneura</taxon>
        <taxon>Panpulmonata</taxon>
        <taxon>Sacoglossa</taxon>
        <taxon>Placobranchoidea</taxon>
        <taxon>Plakobranchidae</taxon>
        <taxon>Elysia</taxon>
    </lineage>
</organism>
<dbReference type="PANTHER" id="PTHR24243">
    <property type="entry name" value="G-PROTEIN COUPLED RECEPTOR"/>
    <property type="match status" value="1"/>
</dbReference>
<feature type="transmembrane region" description="Helical" evidence="8">
    <location>
        <begin position="203"/>
        <end position="223"/>
    </location>
</feature>
<feature type="transmembrane region" description="Helical" evidence="8">
    <location>
        <begin position="254"/>
        <end position="274"/>
    </location>
</feature>
<protein>
    <submittedName>
        <fullName evidence="10">Chemosensory receptor B</fullName>
    </submittedName>
</protein>
<evidence type="ECO:0000256" key="5">
    <source>
        <dbReference type="ARBA" id="ARBA00023136"/>
    </source>
</evidence>
<keyword evidence="6 10" id="KW-0675">Receptor</keyword>
<feature type="transmembrane region" description="Helical" evidence="8">
    <location>
        <begin position="151"/>
        <end position="170"/>
    </location>
</feature>
<keyword evidence="7" id="KW-0807">Transducer</keyword>
<evidence type="ECO:0000256" key="3">
    <source>
        <dbReference type="ARBA" id="ARBA00022989"/>
    </source>
</evidence>
<name>A0AAV4F3R5_9GAST</name>
<dbReference type="PROSITE" id="PS50262">
    <property type="entry name" value="G_PROTEIN_RECEP_F1_2"/>
    <property type="match status" value="1"/>
</dbReference>
<dbReference type="AlphaFoldDB" id="A0AAV4F3R5"/>
<keyword evidence="11" id="KW-1185">Reference proteome</keyword>
<dbReference type="PANTHER" id="PTHR24243:SF230">
    <property type="entry name" value="G-PROTEIN COUPLED RECEPTORS FAMILY 1 PROFILE DOMAIN-CONTAINING PROTEIN"/>
    <property type="match status" value="1"/>
</dbReference>
<reference evidence="10 11" key="1">
    <citation type="journal article" date="2021" name="Elife">
        <title>Chloroplast acquisition without the gene transfer in kleptoplastic sea slugs, Plakobranchus ocellatus.</title>
        <authorList>
            <person name="Maeda T."/>
            <person name="Takahashi S."/>
            <person name="Yoshida T."/>
            <person name="Shimamura S."/>
            <person name="Takaki Y."/>
            <person name="Nagai Y."/>
            <person name="Toyoda A."/>
            <person name="Suzuki Y."/>
            <person name="Arimoto A."/>
            <person name="Ishii H."/>
            <person name="Satoh N."/>
            <person name="Nishiyama T."/>
            <person name="Hasebe M."/>
            <person name="Maruyama T."/>
            <person name="Minagawa J."/>
            <person name="Obokata J."/>
            <person name="Shigenobu S."/>
        </authorList>
    </citation>
    <scope>NUCLEOTIDE SEQUENCE [LARGE SCALE GENOMIC DNA]</scope>
</reference>
<accession>A0AAV4F3R5</accession>
<keyword evidence="2 8" id="KW-0812">Transmembrane</keyword>
<feature type="transmembrane region" description="Helical" evidence="8">
    <location>
        <begin position="294"/>
        <end position="316"/>
    </location>
</feature>
<dbReference type="InterPro" id="IPR017452">
    <property type="entry name" value="GPCR_Rhodpsn_7TM"/>
</dbReference>
<feature type="transmembrane region" description="Helical" evidence="8">
    <location>
        <begin position="105"/>
        <end position="130"/>
    </location>
</feature>
<dbReference type="SUPFAM" id="SSF81321">
    <property type="entry name" value="Family A G protein-coupled receptor-like"/>
    <property type="match status" value="1"/>
</dbReference>